<dbReference type="OrthoDB" id="5641792at2"/>
<sequence>MPPLLLLILCCAALTAVALLAALPSFLARKAPGTGRLAEYGDQFAKGVFIATGLVHMLPHAAHDLADLHPGFPLAFAIVAATLLALVLLSQFGQRHQSRTGLPIIATLVLVVHSLLEGAVLGATVGTLALLTLTAALFAHKGMAAFALSRLLIESPLSRRSALLLHGAFVVSLPLGAAIGESVLHHPGWEIASPIVMALGAGTFIYLGTAHIVANLHAGHLRSGLIAPVIGFLAMTALSAIA</sequence>
<comment type="subcellular location">
    <subcellularLocation>
        <location evidence="1">Membrane</location>
        <topology evidence="1">Multi-pass membrane protein</topology>
    </subcellularLocation>
</comment>
<feature type="chain" id="PRO_5020387401" evidence="6">
    <location>
        <begin position="22"/>
        <end position="242"/>
    </location>
</feature>
<keyword evidence="4 5" id="KW-0472">Membrane</keyword>
<feature type="transmembrane region" description="Helical" evidence="5">
    <location>
        <begin position="71"/>
        <end position="89"/>
    </location>
</feature>
<keyword evidence="6" id="KW-0732">Signal</keyword>
<evidence type="ECO:0000256" key="3">
    <source>
        <dbReference type="ARBA" id="ARBA00022989"/>
    </source>
</evidence>
<feature type="transmembrane region" description="Helical" evidence="5">
    <location>
        <begin position="101"/>
        <end position="122"/>
    </location>
</feature>
<dbReference type="GO" id="GO:0016020">
    <property type="term" value="C:membrane"/>
    <property type="evidence" value="ECO:0007669"/>
    <property type="project" value="UniProtKB-SubCell"/>
</dbReference>
<feature type="transmembrane region" description="Helical" evidence="5">
    <location>
        <begin position="191"/>
        <end position="213"/>
    </location>
</feature>
<evidence type="ECO:0000256" key="6">
    <source>
        <dbReference type="SAM" id="SignalP"/>
    </source>
</evidence>
<proteinExistence type="predicted"/>
<feature type="signal peptide" evidence="6">
    <location>
        <begin position="1"/>
        <end position="21"/>
    </location>
</feature>
<comment type="caution">
    <text evidence="7">The sequence shown here is derived from an EMBL/GenBank/DDBJ whole genome shotgun (WGS) entry which is preliminary data.</text>
</comment>
<organism evidence="7 8">
    <name type="scientific">Stakelama pacifica</name>
    <dbReference type="NCBI Taxonomy" id="517720"/>
    <lineage>
        <taxon>Bacteria</taxon>
        <taxon>Pseudomonadati</taxon>
        <taxon>Pseudomonadota</taxon>
        <taxon>Alphaproteobacteria</taxon>
        <taxon>Sphingomonadales</taxon>
        <taxon>Sphingomonadaceae</taxon>
        <taxon>Stakelama</taxon>
    </lineage>
</organism>
<feature type="transmembrane region" description="Helical" evidence="5">
    <location>
        <begin position="225"/>
        <end position="241"/>
    </location>
</feature>
<evidence type="ECO:0000256" key="4">
    <source>
        <dbReference type="ARBA" id="ARBA00023136"/>
    </source>
</evidence>
<evidence type="ECO:0000256" key="2">
    <source>
        <dbReference type="ARBA" id="ARBA00022692"/>
    </source>
</evidence>
<dbReference type="AlphaFoldDB" id="A0A4R6FWY1"/>
<evidence type="ECO:0000256" key="5">
    <source>
        <dbReference type="SAM" id="Phobius"/>
    </source>
</evidence>
<evidence type="ECO:0000313" key="8">
    <source>
        <dbReference type="Proteomes" id="UP000295493"/>
    </source>
</evidence>
<dbReference type="EMBL" id="SNWD01000001">
    <property type="protein sequence ID" value="TDN86433.1"/>
    <property type="molecule type" value="Genomic_DNA"/>
</dbReference>
<dbReference type="Proteomes" id="UP000295493">
    <property type="component" value="Unassembled WGS sequence"/>
</dbReference>
<gene>
    <name evidence="7" type="ORF">EV664_1012</name>
</gene>
<dbReference type="GO" id="GO:0005385">
    <property type="term" value="F:zinc ion transmembrane transporter activity"/>
    <property type="evidence" value="ECO:0007669"/>
    <property type="project" value="TreeGrafter"/>
</dbReference>
<dbReference type="Pfam" id="PF02535">
    <property type="entry name" value="Zip"/>
    <property type="match status" value="1"/>
</dbReference>
<keyword evidence="3 5" id="KW-1133">Transmembrane helix</keyword>
<reference evidence="7 8" key="1">
    <citation type="submission" date="2019-03" db="EMBL/GenBank/DDBJ databases">
        <title>Genomic Encyclopedia of Type Strains, Phase IV (KMG-IV): sequencing the most valuable type-strain genomes for metagenomic binning, comparative biology and taxonomic classification.</title>
        <authorList>
            <person name="Goeker M."/>
        </authorList>
    </citation>
    <scope>NUCLEOTIDE SEQUENCE [LARGE SCALE GENOMIC DNA]</scope>
    <source>
        <strain evidence="7 8">DSM 25059</strain>
    </source>
</reference>
<feature type="transmembrane region" description="Helical" evidence="5">
    <location>
        <begin position="161"/>
        <end position="179"/>
    </location>
</feature>
<keyword evidence="2 5" id="KW-0812">Transmembrane</keyword>
<accession>A0A4R6FWY1</accession>
<dbReference type="PANTHER" id="PTHR11040">
    <property type="entry name" value="ZINC/IRON TRANSPORTER"/>
    <property type="match status" value="1"/>
</dbReference>
<evidence type="ECO:0000256" key="1">
    <source>
        <dbReference type="ARBA" id="ARBA00004141"/>
    </source>
</evidence>
<feature type="transmembrane region" description="Helical" evidence="5">
    <location>
        <begin position="128"/>
        <end position="149"/>
    </location>
</feature>
<keyword evidence="8" id="KW-1185">Reference proteome</keyword>
<name>A0A4R6FWY1_9SPHN</name>
<protein>
    <submittedName>
        <fullName evidence="7">ZIP zinc transporter</fullName>
    </submittedName>
</protein>
<dbReference type="PANTHER" id="PTHR11040:SF140">
    <property type="entry name" value="ZRT (ZRT), IRT- (IRT-) LIKE PROTEIN TRANSPORTER"/>
    <property type="match status" value="1"/>
</dbReference>
<evidence type="ECO:0000313" key="7">
    <source>
        <dbReference type="EMBL" id="TDN86433.1"/>
    </source>
</evidence>
<dbReference type="InterPro" id="IPR003689">
    <property type="entry name" value="ZIP"/>
</dbReference>
<dbReference type="RefSeq" id="WP_133493666.1">
    <property type="nucleotide sequence ID" value="NZ_BMLU01000001.1"/>
</dbReference>